<protein>
    <recommendedName>
        <fullName evidence="10">Kinetochore protein NDC80</fullName>
    </recommendedName>
</protein>
<keyword evidence="6 11" id="KW-0175">Coiled coil</keyword>
<dbReference type="Proteomes" id="UP000050791">
    <property type="component" value="Unassembled WGS sequence"/>
</dbReference>
<evidence type="ECO:0000256" key="8">
    <source>
        <dbReference type="ARBA" id="ARBA00023306"/>
    </source>
</evidence>
<feature type="coiled-coil region" evidence="11">
    <location>
        <begin position="434"/>
        <end position="461"/>
    </location>
</feature>
<dbReference type="Gene3D" id="1.10.418.30">
    <property type="entry name" value="Ncd80 complex, Ncd80 subunit"/>
    <property type="match status" value="1"/>
</dbReference>
<dbReference type="InterPro" id="IPR005550">
    <property type="entry name" value="Kinetochore_Ndc80"/>
</dbReference>
<dbReference type="WBParaSite" id="SMTH1_98310.1">
    <property type="protein sequence ID" value="SMTH1_98310.1"/>
    <property type="gene ID" value="SMTH1_98310"/>
</dbReference>
<evidence type="ECO:0000313" key="14">
    <source>
        <dbReference type="WBParaSite" id="SMTH1_98310.1"/>
    </source>
</evidence>
<evidence type="ECO:0000256" key="6">
    <source>
        <dbReference type="ARBA" id="ARBA00023054"/>
    </source>
</evidence>
<keyword evidence="8 10" id="KW-0131">Cell cycle</keyword>
<evidence type="ECO:0000256" key="10">
    <source>
        <dbReference type="RuleBase" id="RU368072"/>
    </source>
</evidence>
<evidence type="ECO:0000259" key="12">
    <source>
        <dbReference type="Pfam" id="PF03801"/>
    </source>
</evidence>
<dbReference type="PANTHER" id="PTHR10643:SF2">
    <property type="entry name" value="KINETOCHORE PROTEIN NDC80 HOMOLOG"/>
    <property type="match status" value="1"/>
</dbReference>
<evidence type="ECO:0000313" key="13">
    <source>
        <dbReference type="Proteomes" id="UP000050791"/>
    </source>
</evidence>
<evidence type="ECO:0000256" key="5">
    <source>
        <dbReference type="ARBA" id="ARBA00022838"/>
    </source>
</evidence>
<name>A0AA85C235_9TREM</name>
<evidence type="ECO:0000256" key="2">
    <source>
        <dbReference type="ARBA" id="ARBA00022454"/>
    </source>
</evidence>
<dbReference type="GO" id="GO:0005634">
    <property type="term" value="C:nucleus"/>
    <property type="evidence" value="ECO:0007669"/>
    <property type="project" value="UniProtKB-SubCell"/>
</dbReference>
<comment type="subunit">
    <text evidence="10">Component of the NDC80 complex.</text>
</comment>
<proteinExistence type="inferred from homology"/>
<comment type="similarity">
    <text evidence="1 10">Belongs to the NDC80/HEC1 family.</text>
</comment>
<dbReference type="GO" id="GO:0051301">
    <property type="term" value="P:cell division"/>
    <property type="evidence" value="ECO:0007669"/>
    <property type="project" value="UniProtKB-UniRule"/>
</dbReference>
<keyword evidence="7 10" id="KW-0539">Nucleus</keyword>
<keyword evidence="4 10" id="KW-0498">Mitosis</keyword>
<keyword evidence="2 10" id="KW-0158">Chromosome</keyword>
<evidence type="ECO:0000256" key="1">
    <source>
        <dbReference type="ARBA" id="ARBA00007050"/>
    </source>
</evidence>
<dbReference type="Pfam" id="PF03801">
    <property type="entry name" value="Ndc80_HEC"/>
    <property type="match status" value="1"/>
</dbReference>
<dbReference type="InterPro" id="IPR038273">
    <property type="entry name" value="Ndc80_sf"/>
</dbReference>
<feature type="domain" description="Kinetochore protein Ndc80 CH" evidence="12">
    <location>
        <begin position="50"/>
        <end position="171"/>
    </location>
</feature>
<feature type="coiled-coil region" evidence="11">
    <location>
        <begin position="243"/>
        <end position="336"/>
    </location>
</feature>
<comment type="function">
    <text evidence="10">Acts as a component of the essential kinetochore-associated NDC80 complex, which is required for chromosome segregation and spindle checkpoint activity.</text>
</comment>
<organism evidence="13 14">
    <name type="scientific">Schistosoma mattheei</name>
    <dbReference type="NCBI Taxonomy" id="31246"/>
    <lineage>
        <taxon>Eukaryota</taxon>
        <taxon>Metazoa</taxon>
        <taxon>Spiralia</taxon>
        <taxon>Lophotrochozoa</taxon>
        <taxon>Platyhelminthes</taxon>
        <taxon>Trematoda</taxon>
        <taxon>Digenea</taxon>
        <taxon>Strigeidida</taxon>
        <taxon>Schistosomatoidea</taxon>
        <taxon>Schistosomatidae</taxon>
        <taxon>Schistosoma</taxon>
    </lineage>
</organism>
<evidence type="ECO:0000256" key="4">
    <source>
        <dbReference type="ARBA" id="ARBA00022776"/>
    </source>
</evidence>
<dbReference type="GO" id="GO:0051315">
    <property type="term" value="P:attachment of mitotic spindle microtubules to kinetochore"/>
    <property type="evidence" value="ECO:0007669"/>
    <property type="project" value="UniProtKB-UniRule"/>
</dbReference>
<evidence type="ECO:0000256" key="9">
    <source>
        <dbReference type="ARBA" id="ARBA00023328"/>
    </source>
</evidence>
<evidence type="ECO:0000256" key="3">
    <source>
        <dbReference type="ARBA" id="ARBA00022618"/>
    </source>
</evidence>
<keyword evidence="3 10" id="KW-0132">Cell division</keyword>
<sequence length="609" mass="70362">MDHHRTLKFVIILNLINPSDIYLTMPRNFSLQPERKSRMTGIPSNIKARTSSVGPQEQKPVNREVKSKANIPKMIGSLIQFLETTDYSNSLSPKILHSPNSKEIFSIFEHLVRQIEPSFRIENDGMKAEEVCLNYLKILGYPNILSKHHLLAPGAPQAWNSVLAAFDWFREETENANDAINFSVFGYDDDQDTEEEPLNKIIFQLKSVIFKRRREGLDIFPSDIEDYRCRINRVLNAPSEDDMKKLYDRLNEVDKEMNSINNVDGEERSLRTQLAETESSLKSLDEKLRDHESQIAKLKSLDEERTEVLKELELKNKEAEQQLATVRAKVKEQEDAGYGRLAQEYIMLRERVDARLHAKDDLIKEVEQKELDYTRSEGTIAPTLDAYNRLVGSLRKPPFSQITKNCNLEVCTYRKGFDIAKQLPLLVQNVKACVEQLTLALTSKEQRLSELVERLETLQSSIDSSELPDVQAKLDEVKIDLAKLDELLAEEYSAHTKAEEEYVSLCSHRAKELEQLKKQLIDEEQRQTDLSGKLEEIIQERVKITSYIENISQQLSVFVPYIESYFKTKESASRTWQMHINILREEVQSAARRIENKVRKALEENSLSE</sequence>
<dbReference type="AlphaFoldDB" id="A0AA85C235"/>
<dbReference type="PANTHER" id="PTHR10643">
    <property type="entry name" value="KINETOCHORE PROTEIN NDC80"/>
    <property type="match status" value="1"/>
</dbReference>
<keyword evidence="5 10" id="KW-0995">Kinetochore</keyword>
<dbReference type="GO" id="GO:0031262">
    <property type="term" value="C:Ndc80 complex"/>
    <property type="evidence" value="ECO:0007669"/>
    <property type="project" value="UniProtKB-UniRule"/>
</dbReference>
<evidence type="ECO:0000256" key="11">
    <source>
        <dbReference type="SAM" id="Coils"/>
    </source>
</evidence>
<dbReference type="Gene3D" id="1.10.287.1490">
    <property type="match status" value="1"/>
</dbReference>
<evidence type="ECO:0000256" key="7">
    <source>
        <dbReference type="ARBA" id="ARBA00023242"/>
    </source>
</evidence>
<keyword evidence="9 10" id="KW-0137">Centromere</keyword>
<comment type="subcellular location">
    <subcellularLocation>
        <location evidence="10">Chromosome</location>
        <location evidence="10">Centromere</location>
        <location evidence="10">Kinetochore</location>
    </subcellularLocation>
    <subcellularLocation>
        <location evidence="10">Nucleus</location>
    </subcellularLocation>
</comment>
<reference evidence="14" key="1">
    <citation type="submission" date="2023-11" db="UniProtKB">
        <authorList>
            <consortium name="WormBaseParasite"/>
        </authorList>
    </citation>
    <scope>IDENTIFICATION</scope>
</reference>
<accession>A0AA85C235</accession>
<dbReference type="InterPro" id="IPR055260">
    <property type="entry name" value="Ndc80_CH"/>
</dbReference>